<protein>
    <submittedName>
        <fullName evidence="2">Uncharacterized protein</fullName>
    </submittedName>
</protein>
<name>A0ABV3RIJ7_9RHOB</name>
<accession>A0ABV3RIJ7</accession>
<keyword evidence="3" id="KW-1185">Reference proteome</keyword>
<reference evidence="2 3" key="1">
    <citation type="submission" date="2024-07" db="EMBL/GenBank/DDBJ databases">
        <title>Marimonas sp.nov., isolated from tidal-flat sediment.</title>
        <authorList>
            <person name="Jayan J.N."/>
            <person name="Lee S.S."/>
        </authorList>
    </citation>
    <scope>NUCLEOTIDE SEQUENCE [LARGE SCALE GENOMIC DNA]</scope>
    <source>
        <strain evidence="2 3">MJW-29</strain>
    </source>
</reference>
<gene>
    <name evidence="2" type="ORF">AB2B41_03745</name>
</gene>
<sequence>MNQIINMIIRQVTRQLISRGINAGFDKMGQMNAQRRTLDLPPDALDENGNPVEPQISREERRQQKLARQQAKRAKQSMKAMRKITRF</sequence>
<evidence type="ECO:0000313" key="2">
    <source>
        <dbReference type="EMBL" id="MEW9918701.1"/>
    </source>
</evidence>
<dbReference type="EMBL" id="JBFNXX010000002">
    <property type="protein sequence ID" value="MEW9918701.1"/>
    <property type="molecule type" value="Genomic_DNA"/>
</dbReference>
<evidence type="ECO:0000313" key="3">
    <source>
        <dbReference type="Proteomes" id="UP001556098"/>
    </source>
</evidence>
<comment type="caution">
    <text evidence="2">The sequence shown here is derived from an EMBL/GenBank/DDBJ whole genome shotgun (WGS) entry which is preliminary data.</text>
</comment>
<feature type="compositionally biased region" description="Basic residues" evidence="1">
    <location>
        <begin position="70"/>
        <end position="87"/>
    </location>
</feature>
<feature type="region of interest" description="Disordered" evidence="1">
    <location>
        <begin position="40"/>
        <end position="87"/>
    </location>
</feature>
<evidence type="ECO:0000256" key="1">
    <source>
        <dbReference type="SAM" id="MobiDB-lite"/>
    </source>
</evidence>
<dbReference type="Proteomes" id="UP001556098">
    <property type="component" value="Unassembled WGS sequence"/>
</dbReference>
<dbReference type="RefSeq" id="WP_367876403.1">
    <property type="nucleotide sequence ID" value="NZ_JBFNXX010000002.1"/>
</dbReference>
<organism evidence="2 3">
    <name type="scientific">Sulfitobacter sediminis</name>
    <dbReference type="NCBI Taxonomy" id="3234186"/>
    <lineage>
        <taxon>Bacteria</taxon>
        <taxon>Pseudomonadati</taxon>
        <taxon>Pseudomonadota</taxon>
        <taxon>Alphaproteobacteria</taxon>
        <taxon>Rhodobacterales</taxon>
        <taxon>Roseobacteraceae</taxon>
        <taxon>Sulfitobacter</taxon>
    </lineage>
</organism>
<proteinExistence type="predicted"/>